<reference evidence="6" key="1">
    <citation type="submission" date="2016-05" db="EMBL/GenBank/DDBJ databases">
        <title>Comparative genomics of biotechnologically important yeasts.</title>
        <authorList>
            <consortium name="DOE Joint Genome Institute"/>
            <person name="Riley R."/>
            <person name="Haridas S."/>
            <person name="Wolfe K.H."/>
            <person name="Lopes M.R."/>
            <person name="Hittinger C.T."/>
            <person name="Goker M."/>
            <person name="Salamov A."/>
            <person name="Wisecaver J."/>
            <person name="Long T.M."/>
            <person name="Aerts A.L."/>
            <person name="Barry K."/>
            <person name="Choi C."/>
            <person name="Clum A."/>
            <person name="Coughlan A.Y."/>
            <person name="Deshpande S."/>
            <person name="Douglass A.P."/>
            <person name="Hanson S.J."/>
            <person name="Klenk H.-P."/>
            <person name="Labutti K."/>
            <person name="Lapidus A."/>
            <person name="Lindquist E."/>
            <person name="Lipzen A."/>
            <person name="Meier-Kolthoff J.P."/>
            <person name="Ohm R.A."/>
            <person name="Otillar R.P."/>
            <person name="Pangilinan J."/>
            <person name="Peng Y."/>
            <person name="Rokas A."/>
            <person name="Rosa C.A."/>
            <person name="Scheuner C."/>
            <person name="Sibirny A.A."/>
            <person name="Slot J.C."/>
            <person name="Stielow J.B."/>
            <person name="Sun H."/>
            <person name="Kurtzman C.P."/>
            <person name="Blackwell M."/>
            <person name="Grigoriev I.V."/>
            <person name="Jeffries T.W."/>
        </authorList>
    </citation>
    <scope>NUCLEOTIDE SEQUENCE [LARGE SCALE GENOMIC DNA]</scope>
    <source>
        <strain evidence="6">NRRL Y-17324</strain>
    </source>
</reference>
<dbReference type="InterPro" id="IPR051052">
    <property type="entry name" value="Diverse_substrate_MTase"/>
</dbReference>
<dbReference type="OrthoDB" id="10027013at2759"/>
<evidence type="ECO:0000313" key="5">
    <source>
        <dbReference type="EMBL" id="ODV80924.1"/>
    </source>
</evidence>
<evidence type="ECO:0000256" key="1">
    <source>
        <dbReference type="ARBA" id="ARBA00008361"/>
    </source>
</evidence>
<dbReference type="PANTHER" id="PTHR44942">
    <property type="entry name" value="METHYLTRANSF_11 DOMAIN-CONTAINING PROTEIN"/>
    <property type="match status" value="1"/>
</dbReference>
<dbReference type="CDD" id="cd02440">
    <property type="entry name" value="AdoMet_MTases"/>
    <property type="match status" value="1"/>
</dbReference>
<proteinExistence type="inferred from homology"/>
<dbReference type="STRING" id="984487.A0A1E4SN15"/>
<dbReference type="EMBL" id="KV453910">
    <property type="protein sequence ID" value="ODV80924.1"/>
    <property type="molecule type" value="Genomic_DNA"/>
</dbReference>
<organism evidence="5 6">
    <name type="scientific">Suhomyces tanzawaensis NRRL Y-17324</name>
    <dbReference type="NCBI Taxonomy" id="984487"/>
    <lineage>
        <taxon>Eukaryota</taxon>
        <taxon>Fungi</taxon>
        <taxon>Dikarya</taxon>
        <taxon>Ascomycota</taxon>
        <taxon>Saccharomycotina</taxon>
        <taxon>Pichiomycetes</taxon>
        <taxon>Debaryomycetaceae</taxon>
        <taxon>Suhomyces</taxon>
    </lineage>
</organism>
<evidence type="ECO:0000256" key="3">
    <source>
        <dbReference type="ARBA" id="ARBA00022679"/>
    </source>
</evidence>
<keyword evidence="2 5" id="KW-0489">Methyltransferase</keyword>
<dbReference type="InterPro" id="IPR013216">
    <property type="entry name" value="Methyltransf_11"/>
</dbReference>
<dbReference type="GeneID" id="30983679"/>
<dbReference type="SUPFAM" id="SSF53335">
    <property type="entry name" value="S-adenosyl-L-methionine-dependent methyltransferases"/>
    <property type="match status" value="1"/>
</dbReference>
<dbReference type="PANTHER" id="PTHR44942:SF4">
    <property type="entry name" value="METHYLTRANSFERASE TYPE 11 DOMAIN-CONTAINING PROTEIN"/>
    <property type="match status" value="1"/>
</dbReference>
<dbReference type="Gene3D" id="3.40.50.150">
    <property type="entry name" value="Vaccinia Virus protein VP39"/>
    <property type="match status" value="1"/>
</dbReference>
<keyword evidence="3 5" id="KW-0808">Transferase</keyword>
<dbReference type="Pfam" id="PF08241">
    <property type="entry name" value="Methyltransf_11"/>
    <property type="match status" value="1"/>
</dbReference>
<keyword evidence="6" id="KW-1185">Reference proteome</keyword>
<accession>A0A1E4SN15</accession>
<evidence type="ECO:0000256" key="2">
    <source>
        <dbReference type="ARBA" id="ARBA00022603"/>
    </source>
</evidence>
<sequence>MSKQANSTAINSFNSNHKDYDQYRPSFAKSFVDPFLAELGLATKVPQSNTYKMDTSKVILELAAGTGKFTRNLVDNGWGNESDNLIIVEPSSGMLKSFKTNFPKIRPTNIHNASSYELPLADSSVDSVLIAQGFHWFSDQESLKEINRVLKPNGTLGLIWNFDYPSPSQNSKTKNVTYIEQQSGLLDKSKLDQNLNPEDVFLDYFNKAPWSNEISKKIYSYDVGVPQYRHGKWRGALELDREYFDPISGELFYAYEYLIDRDSIYEYWKTRSYITSLSEKEKIQVKEFIEGVVDKAEEISPKKEGKFVRPMATHAVVVPVKKA</sequence>
<dbReference type="RefSeq" id="XP_020066046.1">
    <property type="nucleotide sequence ID" value="XM_020209543.1"/>
</dbReference>
<protein>
    <submittedName>
        <fullName evidence="5">S-adenosyl-L-methionine-dependent methyltransferase</fullName>
    </submittedName>
</protein>
<dbReference type="GO" id="GO:0008757">
    <property type="term" value="F:S-adenosylmethionine-dependent methyltransferase activity"/>
    <property type="evidence" value="ECO:0007669"/>
    <property type="project" value="InterPro"/>
</dbReference>
<dbReference type="InterPro" id="IPR029063">
    <property type="entry name" value="SAM-dependent_MTases_sf"/>
</dbReference>
<evidence type="ECO:0000259" key="4">
    <source>
        <dbReference type="Pfam" id="PF08241"/>
    </source>
</evidence>
<feature type="domain" description="Methyltransferase type 11" evidence="4">
    <location>
        <begin position="60"/>
        <end position="156"/>
    </location>
</feature>
<name>A0A1E4SN15_9ASCO</name>
<evidence type="ECO:0000313" key="6">
    <source>
        <dbReference type="Proteomes" id="UP000094285"/>
    </source>
</evidence>
<dbReference type="Proteomes" id="UP000094285">
    <property type="component" value="Unassembled WGS sequence"/>
</dbReference>
<dbReference type="AlphaFoldDB" id="A0A1E4SN15"/>
<comment type="similarity">
    <text evidence="1">Belongs to the methyltransferase superfamily.</text>
</comment>
<dbReference type="GO" id="GO:0032259">
    <property type="term" value="P:methylation"/>
    <property type="evidence" value="ECO:0007669"/>
    <property type="project" value="UniProtKB-KW"/>
</dbReference>
<gene>
    <name evidence="5" type="ORF">CANTADRAFT_48103</name>
</gene>